<protein>
    <recommendedName>
        <fullName evidence="3">Aldo/keto reductase</fullName>
    </recommendedName>
</protein>
<evidence type="ECO:0008006" key="3">
    <source>
        <dbReference type="Google" id="ProtNLM"/>
    </source>
</evidence>
<sequence>MDRRTLLKQIAGLCALGLGFDRHLNFMDTIRTRQIPGHSESLPVVGLGTWQTFDVGNSREERSP</sequence>
<keyword evidence="2" id="KW-1185">Reference proteome</keyword>
<dbReference type="RefSeq" id="WP_346758388.1">
    <property type="nucleotide sequence ID" value="NZ_JAUJEB010000001.1"/>
</dbReference>
<proteinExistence type="predicted"/>
<name>A0ABT8L5P9_9BACT</name>
<evidence type="ECO:0000313" key="2">
    <source>
        <dbReference type="Proteomes" id="UP001172083"/>
    </source>
</evidence>
<reference evidence="1" key="1">
    <citation type="submission" date="2023-06" db="EMBL/GenBank/DDBJ databases">
        <title>Genomic of Agaribacillus aureum.</title>
        <authorList>
            <person name="Wang G."/>
        </authorList>
    </citation>
    <scope>NUCLEOTIDE SEQUENCE</scope>
    <source>
        <strain evidence="1">BMA12</strain>
    </source>
</reference>
<dbReference type="Proteomes" id="UP001172083">
    <property type="component" value="Unassembled WGS sequence"/>
</dbReference>
<evidence type="ECO:0000313" key="1">
    <source>
        <dbReference type="EMBL" id="MDN5213072.1"/>
    </source>
</evidence>
<gene>
    <name evidence="1" type="ORF">QQ020_13480</name>
</gene>
<dbReference type="EMBL" id="JAUJEB010000001">
    <property type="protein sequence ID" value="MDN5213072.1"/>
    <property type="molecule type" value="Genomic_DNA"/>
</dbReference>
<comment type="caution">
    <text evidence="1">The sequence shown here is derived from an EMBL/GenBank/DDBJ whole genome shotgun (WGS) entry which is preliminary data.</text>
</comment>
<accession>A0ABT8L5P9</accession>
<organism evidence="1 2">
    <name type="scientific">Agaribacillus aureus</name>
    <dbReference type="NCBI Taxonomy" id="3051825"/>
    <lineage>
        <taxon>Bacteria</taxon>
        <taxon>Pseudomonadati</taxon>
        <taxon>Bacteroidota</taxon>
        <taxon>Cytophagia</taxon>
        <taxon>Cytophagales</taxon>
        <taxon>Splendidivirgaceae</taxon>
        <taxon>Agaribacillus</taxon>
    </lineage>
</organism>